<dbReference type="SUPFAM" id="SSF56935">
    <property type="entry name" value="Porins"/>
    <property type="match status" value="1"/>
</dbReference>
<feature type="chain" id="PRO_5010329408" description="Phosphate-selective porin O and P" evidence="1">
    <location>
        <begin position="23"/>
        <end position="410"/>
    </location>
</feature>
<dbReference type="RefSeq" id="WP_010526757.1">
    <property type="nucleotide sequence ID" value="NZ_AFSL01000016.1"/>
</dbReference>
<reference evidence="2 3" key="1">
    <citation type="submission" date="2016-10" db="EMBL/GenBank/DDBJ databases">
        <authorList>
            <person name="de Groot N.N."/>
        </authorList>
    </citation>
    <scope>NUCLEOTIDE SEQUENCE [LARGE SCALE GENOMIC DNA]</scope>
    <source>
        <strain evidence="2 3">DSM 19012</strain>
    </source>
</reference>
<dbReference type="EMBL" id="FONA01000005">
    <property type="protein sequence ID" value="SFD97882.1"/>
    <property type="molecule type" value="Genomic_DNA"/>
</dbReference>
<evidence type="ECO:0000313" key="2">
    <source>
        <dbReference type="EMBL" id="SFD97882.1"/>
    </source>
</evidence>
<dbReference type="AlphaFoldDB" id="A0A1I1WS64"/>
<evidence type="ECO:0000256" key="1">
    <source>
        <dbReference type="SAM" id="SignalP"/>
    </source>
</evidence>
<accession>A0A1I1WS64</accession>
<dbReference type="InParanoid" id="A0A1I1WS64"/>
<feature type="signal peptide" evidence="1">
    <location>
        <begin position="1"/>
        <end position="22"/>
    </location>
</feature>
<keyword evidence="1" id="KW-0732">Signal</keyword>
<name>A0A1I1WS64_9BACT</name>
<gene>
    <name evidence="2" type="ORF">SAMN05444380_1054</name>
</gene>
<keyword evidence="3" id="KW-1185">Reference proteome</keyword>
<protein>
    <recommendedName>
        <fullName evidence="4">Phosphate-selective porin O and P</fullName>
    </recommendedName>
</protein>
<dbReference type="Proteomes" id="UP000181976">
    <property type="component" value="Unassembled WGS sequence"/>
</dbReference>
<evidence type="ECO:0000313" key="3">
    <source>
        <dbReference type="Proteomes" id="UP000181976"/>
    </source>
</evidence>
<evidence type="ECO:0008006" key="4">
    <source>
        <dbReference type="Google" id="ProtNLM"/>
    </source>
</evidence>
<organism evidence="2 3">
    <name type="scientific">Thermophagus xiamenensis</name>
    <dbReference type="NCBI Taxonomy" id="385682"/>
    <lineage>
        <taxon>Bacteria</taxon>
        <taxon>Pseudomonadati</taxon>
        <taxon>Bacteroidota</taxon>
        <taxon>Bacteroidia</taxon>
        <taxon>Marinilabiliales</taxon>
        <taxon>Marinilabiliaceae</taxon>
        <taxon>Thermophagus</taxon>
    </lineage>
</organism>
<dbReference type="STRING" id="385682.SAMN05444380_1054"/>
<proteinExistence type="predicted"/>
<dbReference type="eggNOG" id="COG3746">
    <property type="taxonomic scope" value="Bacteria"/>
</dbReference>
<sequence>MQLKRILVAIGAMLFFVLNIMAQDEKTEKEDFVKFGGAVRFNFYTKSWVTDKTQPEATIDTWRLNVTARTKGVDLNFEYRFYPTFGTHFMKQGWLGYALSDDIYMKLGVSQVPFGITPYASHSWWFQAPYYVGLEDDYDMGIKFDISGIENLDLSIAYFRQAEPEGPSYDGIVSFGNAGPGRYSYDFVPAEGASNRELNQFNLRAAYHLNENLEFGFSSQFGGIYNSVLNESTTSKAFAGHVVADASGFNFKGEVIYYDYTAKNDEGEEIKTIQMGAYGTPYQVATEAMMYVAGLGYTIPVDLGPISSVQAYIDYTYTDKLEDSFVDMQHLIPGFMITAGNIYTYVDFAMGKNQPWLTPSFGTGLGEGQLYSDDADSKYYTDDENLQGTPVPMKELEWETRFNINIGYYF</sequence>